<feature type="domain" description="EVE" evidence="3">
    <location>
        <begin position="3"/>
        <end position="135"/>
    </location>
</feature>
<proteinExistence type="evidence at transcript level"/>
<dbReference type="AlphaFoldDB" id="D5AEC1"/>
<dbReference type="EMBL" id="BT124654">
    <property type="protein sequence ID" value="ADE77890.1"/>
    <property type="molecule type" value="mRNA"/>
</dbReference>
<organism evidence="4">
    <name type="scientific">Picea sitchensis</name>
    <name type="common">Sitka spruce</name>
    <name type="synonym">Pinus sitchensis</name>
    <dbReference type="NCBI Taxonomy" id="3332"/>
    <lineage>
        <taxon>Eukaryota</taxon>
        <taxon>Viridiplantae</taxon>
        <taxon>Streptophyta</taxon>
        <taxon>Embryophyta</taxon>
        <taxon>Tracheophyta</taxon>
        <taxon>Spermatophyta</taxon>
        <taxon>Pinopsida</taxon>
        <taxon>Pinidae</taxon>
        <taxon>Conifers I</taxon>
        <taxon>Pinales</taxon>
        <taxon>Pinaceae</taxon>
        <taxon>Picea</taxon>
    </lineage>
</organism>
<evidence type="ECO:0000256" key="1">
    <source>
        <dbReference type="ARBA" id="ARBA00004123"/>
    </source>
</evidence>
<dbReference type="CDD" id="cd21133">
    <property type="entry name" value="EVE"/>
    <property type="match status" value="1"/>
</dbReference>
<evidence type="ECO:0000256" key="2">
    <source>
        <dbReference type="ARBA" id="ARBA00023242"/>
    </source>
</evidence>
<dbReference type="InterPro" id="IPR047197">
    <property type="entry name" value="THYN1-like_EVE"/>
</dbReference>
<evidence type="ECO:0000313" key="4">
    <source>
        <dbReference type="EMBL" id="ADE77890.1"/>
    </source>
</evidence>
<evidence type="ECO:0000259" key="3">
    <source>
        <dbReference type="Pfam" id="PF01878"/>
    </source>
</evidence>
<sequence>MGKFWLLKTEPEEWSWEHQATNNGVSQWDGVRNAQAQNNMKAMNVGDLCFFYHSGKKDKQIVGIVKVIKESYADPSDPSGKYGVVDVEAVSPLEKPVTLAQIKQDEELKDFVMIKQPRLSVVPVTDKIWTRLCQLGGCDDIIN</sequence>
<name>D5AEC1_PICSI</name>
<protein>
    <recommendedName>
        <fullName evidence="3">EVE domain-containing protein</fullName>
    </recommendedName>
</protein>
<accession>D5AEC1</accession>
<dbReference type="Gene3D" id="3.10.590.10">
    <property type="entry name" value="ph1033 like domains"/>
    <property type="match status" value="1"/>
</dbReference>
<dbReference type="GO" id="GO:0005634">
    <property type="term" value="C:nucleus"/>
    <property type="evidence" value="ECO:0007669"/>
    <property type="project" value="UniProtKB-SubCell"/>
</dbReference>
<dbReference type="PANTHER" id="PTHR14087:SF8">
    <property type="entry name" value="OS03G0676100 PROTEIN"/>
    <property type="match status" value="1"/>
</dbReference>
<keyword evidence="2" id="KW-0539">Nucleus</keyword>
<dbReference type="InterPro" id="IPR002740">
    <property type="entry name" value="EVE_domain"/>
</dbReference>
<dbReference type="SUPFAM" id="SSF88697">
    <property type="entry name" value="PUA domain-like"/>
    <property type="match status" value="1"/>
</dbReference>
<comment type="subcellular location">
    <subcellularLocation>
        <location evidence="1">Nucleus</location>
    </subcellularLocation>
</comment>
<dbReference type="Pfam" id="PF01878">
    <property type="entry name" value="EVE"/>
    <property type="match status" value="1"/>
</dbReference>
<dbReference type="InterPro" id="IPR052181">
    <property type="entry name" value="5hmC_binding"/>
</dbReference>
<dbReference type="InterPro" id="IPR015947">
    <property type="entry name" value="PUA-like_sf"/>
</dbReference>
<dbReference type="PANTHER" id="PTHR14087">
    <property type="entry name" value="THYMOCYTE NUCLEAR PROTEIN 1"/>
    <property type="match status" value="1"/>
</dbReference>
<reference evidence="4" key="1">
    <citation type="submission" date="2010-04" db="EMBL/GenBank/DDBJ databases">
        <authorList>
            <person name="Reid K.E."/>
            <person name="Liao N."/>
            <person name="Chan S."/>
            <person name="Docking R."/>
            <person name="Taylor G."/>
            <person name="Moore R."/>
            <person name="Mayo M."/>
            <person name="Munro S."/>
            <person name="King J."/>
            <person name="Yanchuk A."/>
            <person name="Holt R."/>
            <person name="Jones S."/>
            <person name="Marra M."/>
            <person name="Ritland C.E."/>
            <person name="Ritland K."/>
            <person name="Bohlmann J."/>
        </authorList>
    </citation>
    <scope>NUCLEOTIDE SEQUENCE</scope>
    <source>
        <tissue evidence="4">Bud</tissue>
    </source>
</reference>